<evidence type="ECO:0000256" key="1">
    <source>
        <dbReference type="ARBA" id="ARBA00004571"/>
    </source>
</evidence>
<name>A0A2W5N5F7_SPHMC</name>
<evidence type="ECO:0000259" key="9">
    <source>
        <dbReference type="Pfam" id="PF00593"/>
    </source>
</evidence>
<dbReference type="PROSITE" id="PS52016">
    <property type="entry name" value="TONB_DEPENDENT_REC_3"/>
    <property type="match status" value="1"/>
</dbReference>
<organism evidence="10 11">
    <name type="scientific">Sphingopyxis macrogoltabida</name>
    <name type="common">Sphingomonas macrogoltabidus</name>
    <dbReference type="NCBI Taxonomy" id="33050"/>
    <lineage>
        <taxon>Bacteria</taxon>
        <taxon>Pseudomonadati</taxon>
        <taxon>Pseudomonadota</taxon>
        <taxon>Alphaproteobacteria</taxon>
        <taxon>Sphingomonadales</taxon>
        <taxon>Sphingomonadaceae</taxon>
        <taxon>Sphingopyxis</taxon>
    </lineage>
</organism>
<feature type="domain" description="TonB-dependent receptor-like beta-barrel" evidence="9">
    <location>
        <begin position="3"/>
        <end position="314"/>
    </location>
</feature>
<keyword evidence="4 8" id="KW-0812">Transmembrane</keyword>
<reference evidence="10 11" key="1">
    <citation type="submission" date="2017-08" db="EMBL/GenBank/DDBJ databases">
        <title>Infants hospitalized years apart are colonized by the same room-sourced microbial strains.</title>
        <authorList>
            <person name="Brooks B."/>
            <person name="Olm M.R."/>
            <person name="Firek B.A."/>
            <person name="Baker R."/>
            <person name="Thomas B.C."/>
            <person name="Morowitz M.J."/>
            <person name="Banfield J.F."/>
        </authorList>
    </citation>
    <scope>NUCLEOTIDE SEQUENCE [LARGE SCALE GENOMIC DNA]</scope>
    <source>
        <strain evidence="10">S2_005_003_R2_47</strain>
    </source>
</reference>
<proteinExistence type="inferred from homology"/>
<keyword evidence="5" id="KW-0798">TonB box</keyword>
<dbReference type="Gene3D" id="2.40.170.20">
    <property type="entry name" value="TonB-dependent receptor, beta-barrel domain"/>
    <property type="match status" value="1"/>
</dbReference>
<evidence type="ECO:0000256" key="3">
    <source>
        <dbReference type="ARBA" id="ARBA00022452"/>
    </source>
</evidence>
<keyword evidence="3 8" id="KW-1134">Transmembrane beta strand</keyword>
<evidence type="ECO:0000256" key="4">
    <source>
        <dbReference type="ARBA" id="ARBA00022692"/>
    </source>
</evidence>
<dbReference type="Proteomes" id="UP000248597">
    <property type="component" value="Unassembled WGS sequence"/>
</dbReference>
<gene>
    <name evidence="10" type="ORF">DI569_12295</name>
</gene>
<evidence type="ECO:0000256" key="8">
    <source>
        <dbReference type="PROSITE-ProRule" id="PRU01360"/>
    </source>
</evidence>
<dbReference type="EMBL" id="QFPJ01000031">
    <property type="protein sequence ID" value="PZQ21370.1"/>
    <property type="molecule type" value="Genomic_DNA"/>
</dbReference>
<evidence type="ECO:0000256" key="2">
    <source>
        <dbReference type="ARBA" id="ARBA00022448"/>
    </source>
</evidence>
<dbReference type="PANTHER" id="PTHR47234">
    <property type="match status" value="1"/>
</dbReference>
<sequence length="362" mass="39070">MDESRDSFAGYVELDADLSEMFNVQLAGRYEHFSDFGDTINGKVAARFEPVDGLALRGSVSTGFRAPGMAQQFFSTTSTNNVNGTLIEIGTFPVASPIAIALGAQPLEPEKSLNFGGGIAFNMVPGLSLTVDYYRIKIRDRITLTENLQGADVVAILQAAGVVGTSARFFVNGIDTRTQGIDIVGSYRFPDFGIGRLTFTAGYNLNDTKITDRRTFSGFTAQRLFARPESFRLTDGQPSNKLNVGLDWESGIAGATLRANRYGSVFLPGPSLDITVPKGSAPGDITLSPKWVLDLELRLKPAGPVTLAVGANNLLDEYPDRLPFGTVDGFNFGLNNSFLPYSSQSPFGFSGRFVYGRVSVDF</sequence>
<keyword evidence="7 8" id="KW-0998">Cell outer membrane</keyword>
<evidence type="ECO:0000256" key="5">
    <source>
        <dbReference type="ARBA" id="ARBA00023077"/>
    </source>
</evidence>
<evidence type="ECO:0000313" key="10">
    <source>
        <dbReference type="EMBL" id="PZQ21370.1"/>
    </source>
</evidence>
<evidence type="ECO:0000256" key="6">
    <source>
        <dbReference type="ARBA" id="ARBA00023136"/>
    </source>
</evidence>
<comment type="similarity">
    <text evidence="8">Belongs to the TonB-dependent receptor family.</text>
</comment>
<evidence type="ECO:0000256" key="7">
    <source>
        <dbReference type="ARBA" id="ARBA00023237"/>
    </source>
</evidence>
<dbReference type="InterPro" id="IPR036942">
    <property type="entry name" value="Beta-barrel_TonB_sf"/>
</dbReference>
<evidence type="ECO:0000313" key="11">
    <source>
        <dbReference type="Proteomes" id="UP000248597"/>
    </source>
</evidence>
<dbReference type="GO" id="GO:0009279">
    <property type="term" value="C:cell outer membrane"/>
    <property type="evidence" value="ECO:0007669"/>
    <property type="project" value="UniProtKB-SubCell"/>
</dbReference>
<dbReference type="InterPro" id="IPR039426">
    <property type="entry name" value="TonB-dep_rcpt-like"/>
</dbReference>
<comment type="subcellular location">
    <subcellularLocation>
        <location evidence="1 8">Cell outer membrane</location>
        <topology evidence="1 8">Multi-pass membrane protein</topology>
    </subcellularLocation>
</comment>
<keyword evidence="6 8" id="KW-0472">Membrane</keyword>
<dbReference type="AlphaFoldDB" id="A0A2W5N5F7"/>
<comment type="caution">
    <text evidence="10">The sequence shown here is derived from an EMBL/GenBank/DDBJ whole genome shotgun (WGS) entry which is preliminary data.</text>
</comment>
<dbReference type="PANTHER" id="PTHR47234:SF3">
    <property type="entry name" value="SECRETIN_TONB SHORT N-TERMINAL DOMAIN-CONTAINING PROTEIN"/>
    <property type="match status" value="1"/>
</dbReference>
<dbReference type="InterPro" id="IPR000531">
    <property type="entry name" value="Beta-barrel_TonB"/>
</dbReference>
<protein>
    <recommendedName>
        <fullName evidence="9">TonB-dependent receptor-like beta-barrel domain-containing protein</fullName>
    </recommendedName>
</protein>
<dbReference type="SUPFAM" id="SSF56935">
    <property type="entry name" value="Porins"/>
    <property type="match status" value="1"/>
</dbReference>
<keyword evidence="2 8" id="KW-0813">Transport</keyword>
<accession>A0A2W5N5F7</accession>
<dbReference type="Pfam" id="PF00593">
    <property type="entry name" value="TonB_dep_Rec_b-barrel"/>
    <property type="match status" value="1"/>
</dbReference>